<dbReference type="RefSeq" id="WP_122195209.1">
    <property type="nucleotide sequence ID" value="NZ_JBHSKC010000014.1"/>
</dbReference>
<accession>A0A3M2M2Y7</accession>
<dbReference type="Proteomes" id="UP000282674">
    <property type="component" value="Unassembled WGS sequence"/>
</dbReference>
<protein>
    <submittedName>
        <fullName evidence="1">Winged helix DNA-binding domain-containing protein</fullName>
    </submittedName>
</protein>
<keyword evidence="2" id="KW-1185">Reference proteome</keyword>
<reference evidence="1 2" key="1">
    <citation type="submission" date="2018-10" db="EMBL/GenBank/DDBJ databases">
        <title>Isolation from soil.</title>
        <authorList>
            <person name="Hu J."/>
        </authorList>
    </citation>
    <scope>NUCLEOTIDE SEQUENCE [LARGE SCALE GENOMIC DNA]</scope>
    <source>
        <strain evidence="1 2">NEAU-Ht49</strain>
    </source>
</reference>
<dbReference type="Pfam" id="PF06224">
    <property type="entry name" value="AlkZ-like"/>
    <property type="match status" value="1"/>
</dbReference>
<dbReference type="PANTHER" id="PTHR38479">
    <property type="entry name" value="LMO0824 PROTEIN"/>
    <property type="match status" value="1"/>
</dbReference>
<dbReference type="AlphaFoldDB" id="A0A3M2M2Y7"/>
<comment type="caution">
    <text evidence="1">The sequence shown here is derived from an EMBL/GenBank/DDBJ whole genome shotgun (WGS) entry which is preliminary data.</text>
</comment>
<dbReference type="InterPro" id="IPR009351">
    <property type="entry name" value="AlkZ-like"/>
</dbReference>
<dbReference type="OrthoDB" id="9148135at2"/>
<dbReference type="GO" id="GO:0003677">
    <property type="term" value="F:DNA binding"/>
    <property type="evidence" value="ECO:0007669"/>
    <property type="project" value="UniProtKB-KW"/>
</dbReference>
<sequence>MAATLGRRELNRALLARQMLLRRHRAGVLETIEHLVGMQAQAPNPPYLGLWTRLEEFDFDEPGRLLHERQAVRMVLMRGTLHLVSARDALRIRPLTQTVLDGYLRGRRSPHGLDGVDLDALREAARDLVTAEPLSDKQVREALAERFPGHDAADLNWAARCMLPLVQVPPRGVWGSSGLARHTVLDAWLGEPLAEPDVEALVLRYLAAFGPASVADAQHWSGLTRLGEVFGRLGPRLLTFRDENGRVLYDVPEAPRPDAGTPAPVRFVPEFDNLTLAHADRTRIVSEEHRKRLFTVNGIIRAAVLVDGFVRGMWKAEAKRGSATLRIEAFAPIPDATREELTAEGLRLLEAAYPKAADRGVVFTT</sequence>
<dbReference type="PANTHER" id="PTHR38479:SF2">
    <property type="entry name" value="WINGED HELIX DNA-BINDING DOMAIN-CONTAINING PROTEIN"/>
    <property type="match status" value="1"/>
</dbReference>
<name>A0A3M2M2Y7_9ACTN</name>
<organism evidence="1 2">
    <name type="scientific">Actinomadura harenae</name>
    <dbReference type="NCBI Taxonomy" id="2483351"/>
    <lineage>
        <taxon>Bacteria</taxon>
        <taxon>Bacillati</taxon>
        <taxon>Actinomycetota</taxon>
        <taxon>Actinomycetes</taxon>
        <taxon>Streptosporangiales</taxon>
        <taxon>Thermomonosporaceae</taxon>
        <taxon>Actinomadura</taxon>
    </lineage>
</organism>
<gene>
    <name evidence="1" type="ORF">EBO15_16105</name>
</gene>
<proteinExistence type="predicted"/>
<dbReference type="EMBL" id="RFFG01000025">
    <property type="protein sequence ID" value="RMI43470.1"/>
    <property type="molecule type" value="Genomic_DNA"/>
</dbReference>
<evidence type="ECO:0000313" key="1">
    <source>
        <dbReference type="EMBL" id="RMI43470.1"/>
    </source>
</evidence>
<keyword evidence="1" id="KW-0238">DNA-binding</keyword>
<evidence type="ECO:0000313" key="2">
    <source>
        <dbReference type="Proteomes" id="UP000282674"/>
    </source>
</evidence>